<feature type="coiled-coil region" evidence="1">
    <location>
        <begin position="134"/>
        <end position="195"/>
    </location>
</feature>
<dbReference type="OrthoDB" id="259039at2"/>
<reference evidence="2 3" key="1">
    <citation type="submission" date="2019-02" db="EMBL/GenBank/DDBJ databases">
        <title>Deep-cultivation of Planctomycetes and their phenomic and genomic characterization uncovers novel biology.</title>
        <authorList>
            <person name="Wiegand S."/>
            <person name="Jogler M."/>
            <person name="Boedeker C."/>
            <person name="Pinto D."/>
            <person name="Vollmers J."/>
            <person name="Rivas-Marin E."/>
            <person name="Kohn T."/>
            <person name="Peeters S.H."/>
            <person name="Heuer A."/>
            <person name="Rast P."/>
            <person name="Oberbeckmann S."/>
            <person name="Bunk B."/>
            <person name="Jeske O."/>
            <person name="Meyerdierks A."/>
            <person name="Storesund J.E."/>
            <person name="Kallscheuer N."/>
            <person name="Luecker S."/>
            <person name="Lage O.M."/>
            <person name="Pohl T."/>
            <person name="Merkel B.J."/>
            <person name="Hornburger P."/>
            <person name="Mueller R.-W."/>
            <person name="Bruemmer F."/>
            <person name="Labrenz M."/>
            <person name="Spormann A.M."/>
            <person name="Op Den Camp H."/>
            <person name="Overmann J."/>
            <person name="Amann R."/>
            <person name="Jetten M.S.M."/>
            <person name="Mascher T."/>
            <person name="Medema M.H."/>
            <person name="Devos D.P."/>
            <person name="Kaster A.-K."/>
            <person name="Ovreas L."/>
            <person name="Rohde M."/>
            <person name="Galperin M.Y."/>
            <person name="Jogler C."/>
        </authorList>
    </citation>
    <scope>NUCLEOTIDE SEQUENCE [LARGE SCALE GENOMIC DNA]</scope>
    <source>
        <strain evidence="2 3">Q31b</strain>
    </source>
</reference>
<feature type="coiled-coil region" evidence="1">
    <location>
        <begin position="46"/>
        <end position="93"/>
    </location>
</feature>
<gene>
    <name evidence="2" type="ORF">Q31b_07650</name>
</gene>
<feature type="coiled-coil region" evidence="1">
    <location>
        <begin position="308"/>
        <end position="342"/>
    </location>
</feature>
<sequence length="364" mass="42065">MASELTYSESEVQGLKAQEAKDYCIELMRQLAAREGGPISPGEVQLQELQYELEVKEAEAEDNRQREAHLERMKELELEIEREKAEWAKAERLADDRRERYAKVISQVAESQEKLSVQLDRATREHNVKLQMMQSEHDARRTALQQELEELTNQRDTLVEEIGKLADLNTAAEDVDRLRSEIEEKRADATRHQKQLDDDIEAAAFEKEKELKRIRREQDLTLAELEATHRKQLLEAKSDALDAMLKDLGMAKINPIELEQLRQQAAEQRSLAEQEVESIRQSAIDEFKRQFNVTAGEPLDVTDLFYREKALQEDNQSLEKHVQKLESEIARMRTHIESESSRVASAIEAARTNIQNNIEPGVKR</sequence>
<keyword evidence="1" id="KW-0175">Coiled coil</keyword>
<proteinExistence type="predicted"/>
<dbReference type="RefSeq" id="WP_146598260.1">
    <property type="nucleotide sequence ID" value="NZ_SJPY01000001.1"/>
</dbReference>
<organism evidence="2 3">
    <name type="scientific">Novipirellula aureliae</name>
    <dbReference type="NCBI Taxonomy" id="2527966"/>
    <lineage>
        <taxon>Bacteria</taxon>
        <taxon>Pseudomonadati</taxon>
        <taxon>Planctomycetota</taxon>
        <taxon>Planctomycetia</taxon>
        <taxon>Pirellulales</taxon>
        <taxon>Pirellulaceae</taxon>
        <taxon>Novipirellula</taxon>
    </lineage>
</organism>
<name>A0A5C6EA48_9BACT</name>
<evidence type="ECO:0000313" key="2">
    <source>
        <dbReference type="EMBL" id="TWU45590.1"/>
    </source>
</evidence>
<evidence type="ECO:0000313" key="3">
    <source>
        <dbReference type="Proteomes" id="UP000315471"/>
    </source>
</evidence>
<accession>A0A5C6EA48</accession>
<evidence type="ECO:0000256" key="1">
    <source>
        <dbReference type="SAM" id="Coils"/>
    </source>
</evidence>
<keyword evidence="3" id="KW-1185">Reference proteome</keyword>
<dbReference type="AlphaFoldDB" id="A0A5C6EA48"/>
<dbReference type="Proteomes" id="UP000315471">
    <property type="component" value="Unassembled WGS sequence"/>
</dbReference>
<protein>
    <submittedName>
        <fullName evidence="2">Uncharacterized protein</fullName>
    </submittedName>
</protein>
<dbReference type="EMBL" id="SJPY01000001">
    <property type="protein sequence ID" value="TWU45590.1"/>
    <property type="molecule type" value="Genomic_DNA"/>
</dbReference>
<comment type="caution">
    <text evidence="2">The sequence shown here is derived from an EMBL/GenBank/DDBJ whole genome shotgun (WGS) entry which is preliminary data.</text>
</comment>